<dbReference type="Proteomes" id="UP000433483">
    <property type="component" value="Unassembled WGS sequence"/>
</dbReference>
<comment type="caution">
    <text evidence="2">The sequence shown here is derived from an EMBL/GenBank/DDBJ whole genome shotgun (WGS) entry which is preliminary data.</text>
</comment>
<dbReference type="EMBL" id="QXGA01000511">
    <property type="protein sequence ID" value="KAE9144837.1"/>
    <property type="molecule type" value="Genomic_DNA"/>
</dbReference>
<dbReference type="Proteomes" id="UP000476176">
    <property type="component" value="Unassembled WGS sequence"/>
</dbReference>
<evidence type="ECO:0000313" key="12">
    <source>
        <dbReference type="Proteomes" id="UP000440732"/>
    </source>
</evidence>
<evidence type="ECO:0000313" key="14">
    <source>
        <dbReference type="Proteomes" id="UP000476176"/>
    </source>
</evidence>
<dbReference type="EMBL" id="QXGB01000531">
    <property type="protein sequence ID" value="KAE9211644.1"/>
    <property type="molecule type" value="Genomic_DNA"/>
</dbReference>
<evidence type="ECO:0000313" key="4">
    <source>
        <dbReference type="EMBL" id="KAE9113090.1"/>
    </source>
</evidence>
<dbReference type="Proteomes" id="UP000441208">
    <property type="component" value="Unassembled WGS sequence"/>
</dbReference>
<keyword evidence="10" id="KW-1185">Reference proteome</keyword>
<evidence type="ECO:0000313" key="5">
    <source>
        <dbReference type="EMBL" id="KAE9144837.1"/>
    </source>
</evidence>
<evidence type="ECO:0000313" key="13">
    <source>
        <dbReference type="Proteomes" id="UP000441208"/>
    </source>
</evidence>
<dbReference type="EMBL" id="QXGE01000425">
    <property type="protein sequence ID" value="KAE9312842.1"/>
    <property type="molecule type" value="Genomic_DNA"/>
</dbReference>
<evidence type="ECO:0000313" key="8">
    <source>
        <dbReference type="EMBL" id="KAE9312842.1"/>
    </source>
</evidence>
<dbReference type="Proteomes" id="UP000440732">
    <property type="component" value="Unassembled WGS sequence"/>
</dbReference>
<evidence type="ECO:0000313" key="15">
    <source>
        <dbReference type="Proteomes" id="UP000488956"/>
    </source>
</evidence>
<dbReference type="EMBL" id="QXFX01000564">
    <property type="protein sequence ID" value="KAE9111225.1"/>
    <property type="molecule type" value="Genomic_DNA"/>
</dbReference>
<evidence type="ECO:0000313" key="6">
    <source>
        <dbReference type="EMBL" id="KAE9211644.1"/>
    </source>
</evidence>
<evidence type="ECO:0000313" key="7">
    <source>
        <dbReference type="EMBL" id="KAE9228051.1"/>
    </source>
</evidence>
<dbReference type="EMBL" id="QXGF01000502">
    <property type="protein sequence ID" value="KAE8939245.1"/>
    <property type="molecule type" value="Genomic_DNA"/>
</dbReference>
<protein>
    <submittedName>
        <fullName evidence="2">Uncharacterized protein</fullName>
    </submittedName>
</protein>
<reference evidence="9 10" key="1">
    <citation type="submission" date="2018-08" db="EMBL/GenBank/DDBJ databases">
        <title>Genomic investigation of the strawberry pathogen Phytophthora fragariae indicates pathogenicity is determined by transcriptional variation in three key races.</title>
        <authorList>
            <person name="Adams T.M."/>
            <person name="Armitage A.D."/>
            <person name="Sobczyk M.K."/>
            <person name="Bates H.J."/>
            <person name="Dunwell J.M."/>
            <person name="Nellist C.F."/>
            <person name="Harrison R.J."/>
        </authorList>
    </citation>
    <scope>NUCLEOTIDE SEQUENCE [LARGE SCALE GENOMIC DNA]</scope>
    <source>
        <strain evidence="8 11">A4</strain>
        <strain evidence="7 14">BC-23</strain>
        <strain evidence="6 10">NOV-27</strain>
        <strain evidence="5 12">NOV-5</strain>
        <strain evidence="4 13">NOV-71</strain>
        <strain evidence="2 9">NOV-9</strain>
        <strain evidence="3 15">ONT-3</strain>
    </source>
</reference>
<evidence type="ECO:0000313" key="11">
    <source>
        <dbReference type="Proteomes" id="UP000437068"/>
    </source>
</evidence>
<evidence type="ECO:0000313" key="2">
    <source>
        <dbReference type="EMBL" id="KAE8939245.1"/>
    </source>
</evidence>
<evidence type="ECO:0000313" key="9">
    <source>
        <dbReference type="Proteomes" id="UP000429523"/>
    </source>
</evidence>
<proteinExistence type="predicted"/>
<dbReference type="AlphaFoldDB" id="A0A6A3F0L2"/>
<dbReference type="EMBL" id="QXGC01000603">
    <property type="protein sequence ID" value="KAE9228051.1"/>
    <property type="molecule type" value="Genomic_DNA"/>
</dbReference>
<sequence length="89" mass="10269">MVRVIHSSTRWTHRCIMDSTKRTRRQTRSALSSWGNIPRQGQLHGRRLRFLWHGHSSMAVAREQQALHEEWEIEGGAGPRVLDAIDTLG</sequence>
<dbReference type="Proteomes" id="UP000437068">
    <property type="component" value="Unassembled WGS sequence"/>
</dbReference>
<feature type="region of interest" description="Disordered" evidence="1">
    <location>
        <begin position="20"/>
        <end position="39"/>
    </location>
</feature>
<dbReference type="Proteomes" id="UP000429523">
    <property type="component" value="Unassembled WGS sequence"/>
</dbReference>
<name>A0A6A3F0L2_9STRA</name>
<accession>A0A6A3F0L2</accession>
<organism evidence="2 9">
    <name type="scientific">Phytophthora fragariae</name>
    <dbReference type="NCBI Taxonomy" id="53985"/>
    <lineage>
        <taxon>Eukaryota</taxon>
        <taxon>Sar</taxon>
        <taxon>Stramenopiles</taxon>
        <taxon>Oomycota</taxon>
        <taxon>Peronosporomycetes</taxon>
        <taxon>Peronosporales</taxon>
        <taxon>Peronosporaceae</taxon>
        <taxon>Phytophthora</taxon>
    </lineage>
</organism>
<gene>
    <name evidence="8" type="ORF">PF001_g9026</name>
    <name evidence="7" type="ORF">PF004_g11180</name>
    <name evidence="6" type="ORF">PF005_g10926</name>
    <name evidence="5" type="ORF">PF006_g10266</name>
    <name evidence="4" type="ORF">PF007_g10851</name>
    <name evidence="2" type="ORF">PF009_g10902</name>
    <name evidence="3" type="ORF">PF010_g10889</name>
</gene>
<dbReference type="EMBL" id="QXFZ01000527">
    <property type="protein sequence ID" value="KAE9113090.1"/>
    <property type="molecule type" value="Genomic_DNA"/>
</dbReference>
<evidence type="ECO:0000256" key="1">
    <source>
        <dbReference type="SAM" id="MobiDB-lite"/>
    </source>
</evidence>
<dbReference type="Proteomes" id="UP000488956">
    <property type="component" value="Unassembled WGS sequence"/>
</dbReference>
<evidence type="ECO:0000313" key="3">
    <source>
        <dbReference type="EMBL" id="KAE9111225.1"/>
    </source>
</evidence>
<evidence type="ECO:0000313" key="10">
    <source>
        <dbReference type="Proteomes" id="UP000433483"/>
    </source>
</evidence>